<accession>A0A9X8H825</accession>
<comment type="caution">
    <text evidence="2">The sequence shown here is derived from an EMBL/GenBank/DDBJ whole genome shotgun (WGS) entry which is preliminary data.</text>
</comment>
<dbReference type="AlphaFoldDB" id="A0A9X8H825"/>
<organism evidence="2 3">
    <name type="scientific">Aphanomyces astaci</name>
    <name type="common">Crayfish plague agent</name>
    <dbReference type="NCBI Taxonomy" id="112090"/>
    <lineage>
        <taxon>Eukaryota</taxon>
        <taxon>Sar</taxon>
        <taxon>Stramenopiles</taxon>
        <taxon>Oomycota</taxon>
        <taxon>Saprolegniomycetes</taxon>
        <taxon>Saprolegniales</taxon>
        <taxon>Verrucalvaceae</taxon>
        <taxon>Aphanomyces</taxon>
    </lineage>
</organism>
<name>A0A9X8H825_APHAT</name>
<keyword evidence="1" id="KW-0732">Signal</keyword>
<protein>
    <submittedName>
        <fullName evidence="2">Uncharacterized protein</fullName>
    </submittedName>
</protein>
<feature type="chain" id="PRO_5040816377" evidence="1">
    <location>
        <begin position="20"/>
        <end position="97"/>
    </location>
</feature>
<gene>
    <name evidence="2" type="ORF">DYB28_015723</name>
</gene>
<reference evidence="2 3" key="1">
    <citation type="journal article" date="2018" name="J. Invertebr. Pathol.">
        <title>New genotyping method for the causative agent of crayfish plague (Aphanomyces astaci) based on whole genome data.</title>
        <authorList>
            <person name="Minardi D."/>
            <person name="Studholme D.J."/>
            <person name="van der Giezen M."/>
            <person name="Pretto T."/>
            <person name="Oidtmann B."/>
        </authorList>
    </citation>
    <scope>NUCLEOTIDE SEQUENCE [LARGE SCALE GENOMIC DNA]</scope>
    <source>
        <strain evidence="2 3">KB13</strain>
    </source>
</reference>
<evidence type="ECO:0000256" key="1">
    <source>
        <dbReference type="SAM" id="SignalP"/>
    </source>
</evidence>
<feature type="non-terminal residue" evidence="2">
    <location>
        <position position="97"/>
    </location>
</feature>
<dbReference type="Proteomes" id="UP000275652">
    <property type="component" value="Unassembled WGS sequence"/>
</dbReference>
<evidence type="ECO:0000313" key="2">
    <source>
        <dbReference type="EMBL" id="RLO04121.1"/>
    </source>
</evidence>
<feature type="signal peptide" evidence="1">
    <location>
        <begin position="1"/>
        <end position="19"/>
    </location>
</feature>
<dbReference type="EMBL" id="QUTI01029451">
    <property type="protein sequence ID" value="RLO04121.1"/>
    <property type="molecule type" value="Genomic_DNA"/>
</dbReference>
<evidence type="ECO:0000313" key="3">
    <source>
        <dbReference type="Proteomes" id="UP000275652"/>
    </source>
</evidence>
<proteinExistence type="predicted"/>
<sequence>MLFLLNLVLMPLKPYLTEVSPIEPENKYRPSYLTAVNTSEEQTQACWMSQMYNASTMTLDTLYFVDSLRIVEVMRTVAPNEICSDEAELANIVDAVR</sequence>